<feature type="transmembrane region" description="Helical" evidence="7">
    <location>
        <begin position="91"/>
        <end position="107"/>
    </location>
</feature>
<keyword evidence="2" id="KW-1003">Cell membrane</keyword>
<comment type="caution">
    <text evidence="8">The sequence shown here is derived from an EMBL/GenBank/DDBJ whole genome shotgun (WGS) entry which is preliminary data.</text>
</comment>
<reference evidence="8 9" key="1">
    <citation type="submission" date="2022-12" db="EMBL/GenBank/DDBJ databases">
        <title>Chitinophagaceae gen. sp. nov., a new member of the family Chitinophagaceae, isolated from soil in a chemical factory.</title>
        <authorList>
            <person name="Ke Z."/>
        </authorList>
    </citation>
    <scope>NUCLEOTIDE SEQUENCE [LARGE SCALE GENOMIC DNA]</scope>
    <source>
        <strain evidence="8 9">LY-5</strain>
    </source>
</reference>
<dbReference type="EMBL" id="JAQGEF010000006">
    <property type="protein sequence ID" value="MDA3614574.1"/>
    <property type="molecule type" value="Genomic_DNA"/>
</dbReference>
<evidence type="ECO:0000256" key="4">
    <source>
        <dbReference type="ARBA" id="ARBA00022692"/>
    </source>
</evidence>
<dbReference type="Pfam" id="PF00953">
    <property type="entry name" value="Glycos_transf_4"/>
    <property type="match status" value="1"/>
</dbReference>
<feature type="transmembrane region" description="Helical" evidence="7">
    <location>
        <begin position="39"/>
        <end position="57"/>
    </location>
</feature>
<feature type="transmembrane region" description="Helical" evidence="7">
    <location>
        <begin position="167"/>
        <end position="184"/>
    </location>
</feature>
<feature type="transmembrane region" description="Helical" evidence="7">
    <location>
        <begin position="113"/>
        <end position="130"/>
    </location>
</feature>
<gene>
    <name evidence="8" type="ORF">O3P16_07125</name>
</gene>
<feature type="transmembrane region" description="Helical" evidence="7">
    <location>
        <begin position="191"/>
        <end position="212"/>
    </location>
</feature>
<feature type="transmembrane region" description="Helical" evidence="7">
    <location>
        <begin position="266"/>
        <end position="283"/>
    </location>
</feature>
<dbReference type="CDD" id="cd06854">
    <property type="entry name" value="GT_WbpL_WbcO_like"/>
    <property type="match status" value="1"/>
</dbReference>
<feature type="transmembrane region" description="Helical" evidence="7">
    <location>
        <begin position="137"/>
        <end position="155"/>
    </location>
</feature>
<dbReference type="PANTHER" id="PTHR22926:SF3">
    <property type="entry name" value="UNDECAPRENYL-PHOSPHATE ALPHA-N-ACETYLGLUCOSAMINYL 1-PHOSPHATE TRANSFERASE"/>
    <property type="match status" value="1"/>
</dbReference>
<name>A0ABT4UIB4_9BACT</name>
<dbReference type="PANTHER" id="PTHR22926">
    <property type="entry name" value="PHOSPHO-N-ACETYLMURAMOYL-PENTAPEPTIDE-TRANSFERASE"/>
    <property type="match status" value="1"/>
</dbReference>
<evidence type="ECO:0000256" key="1">
    <source>
        <dbReference type="ARBA" id="ARBA00004651"/>
    </source>
</evidence>
<feature type="transmembrane region" description="Helical" evidence="7">
    <location>
        <begin position="295"/>
        <end position="312"/>
    </location>
</feature>
<protein>
    <submittedName>
        <fullName evidence="8">Glycosyltransferase family 4 protein</fullName>
    </submittedName>
</protein>
<feature type="transmembrane region" description="Helical" evidence="7">
    <location>
        <begin position="6"/>
        <end position="27"/>
    </location>
</feature>
<keyword evidence="5 7" id="KW-1133">Transmembrane helix</keyword>
<evidence type="ECO:0000256" key="2">
    <source>
        <dbReference type="ARBA" id="ARBA00022475"/>
    </source>
</evidence>
<dbReference type="RefSeq" id="WP_407030899.1">
    <property type="nucleotide sequence ID" value="NZ_JAQGEF010000006.1"/>
</dbReference>
<comment type="subcellular location">
    <subcellularLocation>
        <location evidence="1">Cell membrane</location>
        <topology evidence="1">Multi-pass membrane protein</topology>
    </subcellularLocation>
</comment>
<keyword evidence="6 7" id="KW-0472">Membrane</keyword>
<evidence type="ECO:0000256" key="5">
    <source>
        <dbReference type="ARBA" id="ARBA00022989"/>
    </source>
</evidence>
<sequence length="322" mass="36879">MIYIIVFIALFVLELAYFKIADKYNIIDKPNQRSSHSAITLRGGGIIFAISVLLFFILNQFQYPYFVIGMLGVSAISFIDDIKPQTRSVRFLFQILAVFLMFYQVDMFSTQPIWIWLIALIFVVGINNAYNFMDGINGITSLYSFTVLGGLYLVNNQLPAEQQFNNNIIYYLALGNLVFAYFNCRKKAKCFAGDVGSVSMAFTLLFLSIWVILKTNNIIFILFYALYGVDTVLTILIRLKNKENILEPHRKHVFQLLCNEFKNSQILVSVLFMIVQGAITYGVTQVWQQPEEKQLIFAAVVLVIPAIIYGIIKYKAYKLQLT</sequence>
<feature type="transmembrane region" description="Helical" evidence="7">
    <location>
        <begin position="63"/>
        <end position="79"/>
    </location>
</feature>
<keyword evidence="9" id="KW-1185">Reference proteome</keyword>
<organism evidence="8 9">
    <name type="scientific">Polluticaenibacter yanchengensis</name>
    <dbReference type="NCBI Taxonomy" id="3014562"/>
    <lineage>
        <taxon>Bacteria</taxon>
        <taxon>Pseudomonadati</taxon>
        <taxon>Bacteroidota</taxon>
        <taxon>Chitinophagia</taxon>
        <taxon>Chitinophagales</taxon>
        <taxon>Chitinophagaceae</taxon>
        <taxon>Polluticaenibacter</taxon>
    </lineage>
</organism>
<evidence type="ECO:0000256" key="7">
    <source>
        <dbReference type="SAM" id="Phobius"/>
    </source>
</evidence>
<keyword evidence="3" id="KW-0808">Transferase</keyword>
<evidence type="ECO:0000256" key="3">
    <source>
        <dbReference type="ARBA" id="ARBA00022679"/>
    </source>
</evidence>
<evidence type="ECO:0000313" key="8">
    <source>
        <dbReference type="EMBL" id="MDA3614574.1"/>
    </source>
</evidence>
<dbReference type="Proteomes" id="UP001210231">
    <property type="component" value="Unassembled WGS sequence"/>
</dbReference>
<feature type="transmembrane region" description="Helical" evidence="7">
    <location>
        <begin position="218"/>
        <end position="237"/>
    </location>
</feature>
<evidence type="ECO:0000256" key="6">
    <source>
        <dbReference type="ARBA" id="ARBA00023136"/>
    </source>
</evidence>
<accession>A0ABT4UIB4</accession>
<keyword evidence="4 7" id="KW-0812">Transmembrane</keyword>
<evidence type="ECO:0000313" key="9">
    <source>
        <dbReference type="Proteomes" id="UP001210231"/>
    </source>
</evidence>
<proteinExistence type="predicted"/>
<dbReference type="InterPro" id="IPR000715">
    <property type="entry name" value="Glycosyl_transferase_4"/>
</dbReference>